<dbReference type="Proteomes" id="UP000054047">
    <property type="component" value="Unassembled WGS sequence"/>
</dbReference>
<dbReference type="PROSITE" id="PS51039">
    <property type="entry name" value="ZF_AN1"/>
    <property type="match status" value="1"/>
</dbReference>
<evidence type="ECO:0000256" key="3">
    <source>
        <dbReference type="ARBA" id="ARBA00022833"/>
    </source>
</evidence>
<protein>
    <recommendedName>
        <fullName evidence="5">AN1-type domain-containing protein</fullName>
    </recommendedName>
</protein>
<dbReference type="AlphaFoldDB" id="A0A0C2BMT1"/>
<keyword evidence="7" id="KW-1185">Reference proteome</keyword>
<dbReference type="PANTHER" id="PTHR14677:SF20">
    <property type="entry name" value="ZINC FINGER AN1-TYPE CONTAINING 2A-RELATED"/>
    <property type="match status" value="1"/>
</dbReference>
<dbReference type="SUPFAM" id="SSF118310">
    <property type="entry name" value="AN1-like Zinc finger"/>
    <property type="match status" value="1"/>
</dbReference>
<evidence type="ECO:0000313" key="6">
    <source>
        <dbReference type="EMBL" id="KIH45143.1"/>
    </source>
</evidence>
<keyword evidence="1" id="KW-0479">Metal-binding</keyword>
<evidence type="ECO:0000256" key="4">
    <source>
        <dbReference type="PROSITE-ProRule" id="PRU00449"/>
    </source>
</evidence>
<evidence type="ECO:0000256" key="1">
    <source>
        <dbReference type="ARBA" id="ARBA00022723"/>
    </source>
</evidence>
<name>A0A0C2BMT1_9BILA</name>
<dbReference type="EMBL" id="KN773789">
    <property type="protein sequence ID" value="KIH45143.1"/>
    <property type="molecule type" value="Genomic_DNA"/>
</dbReference>
<evidence type="ECO:0000259" key="5">
    <source>
        <dbReference type="PROSITE" id="PS51039"/>
    </source>
</evidence>
<gene>
    <name evidence="6" type="ORF">ANCDUO_24820</name>
</gene>
<evidence type="ECO:0000313" key="7">
    <source>
        <dbReference type="Proteomes" id="UP000054047"/>
    </source>
</evidence>
<dbReference type="GO" id="GO:0005737">
    <property type="term" value="C:cytoplasm"/>
    <property type="evidence" value="ECO:0007669"/>
    <property type="project" value="TreeGrafter"/>
</dbReference>
<proteinExistence type="predicted"/>
<feature type="non-terminal residue" evidence="6">
    <location>
        <position position="1"/>
    </location>
</feature>
<dbReference type="Gene3D" id="4.10.1110.10">
    <property type="entry name" value="AN1-like Zinc finger"/>
    <property type="match status" value="1"/>
</dbReference>
<dbReference type="PANTHER" id="PTHR14677">
    <property type="entry name" value="ARSENITE INDUCUBLE RNA ASSOCIATED PROTEIN AIP-1-RELATED"/>
    <property type="match status" value="1"/>
</dbReference>
<keyword evidence="3" id="KW-0862">Zinc</keyword>
<dbReference type="GO" id="GO:0008270">
    <property type="term" value="F:zinc ion binding"/>
    <property type="evidence" value="ECO:0007669"/>
    <property type="project" value="UniProtKB-KW"/>
</dbReference>
<dbReference type="OrthoDB" id="407198at2759"/>
<keyword evidence="2 4" id="KW-0863">Zinc-finger</keyword>
<dbReference type="InterPro" id="IPR000058">
    <property type="entry name" value="Znf_AN1"/>
</dbReference>
<reference evidence="6 7" key="1">
    <citation type="submission" date="2013-12" db="EMBL/GenBank/DDBJ databases">
        <title>Draft genome of the parsitic nematode Ancylostoma duodenale.</title>
        <authorList>
            <person name="Mitreva M."/>
        </authorList>
    </citation>
    <scope>NUCLEOTIDE SEQUENCE [LARGE SCALE GENOMIC DNA]</scope>
    <source>
        <strain evidence="6 7">Zhejiang</strain>
    </source>
</reference>
<sequence>LFPGSNVCSDYSSCSLLYVVFFTCFLQTFFRLRAHCVNVVTVRKLSFSSDHRFIHGCDGSKQYDPSTATPSSSGPLRAFLCSFSGCTGAESIKIVCPHCERNYCLKHRHADEHSCDAAPEKAPKPRPQVKVPVVEPSAIPEIAAMKAKSAVNPNSFASFHILRNSCLQPMNPADQKKMDKILIMKLKMNAKATADVPSEERIFLFVEGDELNGRQAVVVSKKWTVGRCASAIKKLLSLDDSKVLVHRTSASNFLNALVTIIEGVAKVPSAQFFWLG</sequence>
<dbReference type="Pfam" id="PF01428">
    <property type="entry name" value="zf-AN1"/>
    <property type="match status" value="1"/>
</dbReference>
<dbReference type="SMART" id="SM00154">
    <property type="entry name" value="ZnF_AN1"/>
    <property type="match status" value="1"/>
</dbReference>
<accession>A0A0C2BMT1</accession>
<feature type="domain" description="AN1-type" evidence="5">
    <location>
        <begin position="75"/>
        <end position="123"/>
    </location>
</feature>
<evidence type="ECO:0000256" key="2">
    <source>
        <dbReference type="ARBA" id="ARBA00022771"/>
    </source>
</evidence>
<organism evidence="6 7">
    <name type="scientific">Ancylostoma duodenale</name>
    <dbReference type="NCBI Taxonomy" id="51022"/>
    <lineage>
        <taxon>Eukaryota</taxon>
        <taxon>Metazoa</taxon>
        <taxon>Ecdysozoa</taxon>
        <taxon>Nematoda</taxon>
        <taxon>Chromadorea</taxon>
        <taxon>Rhabditida</taxon>
        <taxon>Rhabditina</taxon>
        <taxon>Rhabditomorpha</taxon>
        <taxon>Strongyloidea</taxon>
        <taxon>Ancylostomatidae</taxon>
        <taxon>Ancylostomatinae</taxon>
        <taxon>Ancylostoma</taxon>
    </lineage>
</organism>
<dbReference type="InterPro" id="IPR035896">
    <property type="entry name" value="AN1-like_Znf"/>
</dbReference>